<dbReference type="SUPFAM" id="SSF55008">
    <property type="entry name" value="HMA, heavy metal-associated domain"/>
    <property type="match status" value="1"/>
</dbReference>
<dbReference type="PATRIC" id="fig|405444.3.peg.772"/>
<evidence type="ECO:0000313" key="3">
    <source>
        <dbReference type="Proteomes" id="UP000050864"/>
    </source>
</evidence>
<dbReference type="GO" id="GO:0046872">
    <property type="term" value="F:metal ion binding"/>
    <property type="evidence" value="ECO:0007669"/>
    <property type="project" value="InterPro"/>
</dbReference>
<comment type="caution">
    <text evidence="2">The sequence shown here is derived from an EMBL/GenBank/DDBJ whole genome shotgun (WGS) entry which is preliminary data.</text>
</comment>
<dbReference type="CDD" id="cd00371">
    <property type="entry name" value="HMA"/>
    <property type="match status" value="1"/>
</dbReference>
<dbReference type="OrthoDB" id="9814359at2"/>
<accession>A0A0R0CCA7</accession>
<feature type="domain" description="HMA" evidence="1">
    <location>
        <begin position="1"/>
        <end position="63"/>
    </location>
</feature>
<gene>
    <name evidence="2" type="ORF">ABB26_08830</name>
</gene>
<dbReference type="RefSeq" id="WP_057633327.1">
    <property type="nucleotide sequence ID" value="NZ_LDJI01000015.1"/>
</dbReference>
<evidence type="ECO:0000313" key="2">
    <source>
        <dbReference type="EMBL" id="KRG64290.1"/>
    </source>
</evidence>
<dbReference type="Gene3D" id="3.30.70.100">
    <property type="match status" value="1"/>
</dbReference>
<reference evidence="2 3" key="1">
    <citation type="submission" date="2015-05" db="EMBL/GenBank/DDBJ databases">
        <title>Genome sequencing and analysis of members of genus Stenotrophomonas.</title>
        <authorList>
            <person name="Patil P.P."/>
            <person name="Midha S."/>
            <person name="Patil P.B."/>
        </authorList>
    </citation>
    <scope>NUCLEOTIDE SEQUENCE [LARGE SCALE GENOMIC DNA]</scope>
    <source>
        <strain evidence="2 3">DSM 18929</strain>
    </source>
</reference>
<evidence type="ECO:0000259" key="1">
    <source>
        <dbReference type="PROSITE" id="PS50846"/>
    </source>
</evidence>
<sequence length="68" mass="7442">MLQFHIPNMTCSSCAKPLENALLSVDPLAQIETDVPARLVRIETALEEATFLATLAEAGYPHHPQLGR</sequence>
<dbReference type="AlphaFoldDB" id="A0A0R0CCA7"/>
<dbReference type="PROSITE" id="PS50846">
    <property type="entry name" value="HMA_2"/>
    <property type="match status" value="1"/>
</dbReference>
<name>A0A0R0CCA7_9GAMM</name>
<dbReference type="STRING" id="405444.ABB26_08830"/>
<keyword evidence="3" id="KW-1185">Reference proteome</keyword>
<dbReference type="InterPro" id="IPR006121">
    <property type="entry name" value="HMA_dom"/>
</dbReference>
<proteinExistence type="predicted"/>
<dbReference type="Pfam" id="PF00403">
    <property type="entry name" value="HMA"/>
    <property type="match status" value="1"/>
</dbReference>
<dbReference type="Proteomes" id="UP000050864">
    <property type="component" value="Unassembled WGS sequence"/>
</dbReference>
<dbReference type="InterPro" id="IPR036163">
    <property type="entry name" value="HMA_dom_sf"/>
</dbReference>
<protein>
    <submittedName>
        <fullName evidence="2">Heavy metal transport/detoxification protein</fullName>
    </submittedName>
</protein>
<dbReference type="EMBL" id="LDJI01000015">
    <property type="protein sequence ID" value="KRG64290.1"/>
    <property type="molecule type" value="Genomic_DNA"/>
</dbReference>
<organism evidence="2 3">
    <name type="scientific">Stenotrophomonas humi</name>
    <dbReference type="NCBI Taxonomy" id="405444"/>
    <lineage>
        <taxon>Bacteria</taxon>
        <taxon>Pseudomonadati</taxon>
        <taxon>Pseudomonadota</taxon>
        <taxon>Gammaproteobacteria</taxon>
        <taxon>Lysobacterales</taxon>
        <taxon>Lysobacteraceae</taxon>
        <taxon>Stenotrophomonas</taxon>
    </lineage>
</organism>